<feature type="compositionally biased region" description="Basic and acidic residues" evidence="1">
    <location>
        <begin position="56"/>
        <end position="86"/>
    </location>
</feature>
<keyword evidence="2" id="KW-0472">Membrane</keyword>
<feature type="transmembrane region" description="Helical" evidence="2">
    <location>
        <begin position="758"/>
        <end position="780"/>
    </location>
</feature>
<feature type="region of interest" description="Disordered" evidence="1">
    <location>
        <begin position="1"/>
        <end position="241"/>
    </location>
</feature>
<feature type="transmembrane region" description="Helical" evidence="2">
    <location>
        <begin position="300"/>
        <end position="325"/>
    </location>
</feature>
<keyword evidence="2" id="KW-1133">Transmembrane helix</keyword>
<dbReference type="PANTHER" id="PTHR23528:SF1">
    <property type="entry name" value="MAJOR FACILITATOR SUPERFAMILY (MFS) PROFILE DOMAIN-CONTAINING PROTEIN"/>
    <property type="match status" value="1"/>
</dbReference>
<evidence type="ECO:0008006" key="4">
    <source>
        <dbReference type="Google" id="ProtNLM"/>
    </source>
</evidence>
<dbReference type="AlphaFoldDB" id="A0A7S3Q1D6"/>
<feature type="transmembrane region" description="Helical" evidence="2">
    <location>
        <begin position="476"/>
        <end position="494"/>
    </location>
</feature>
<feature type="transmembrane region" description="Helical" evidence="2">
    <location>
        <begin position="895"/>
        <end position="913"/>
    </location>
</feature>
<feature type="compositionally biased region" description="Basic and acidic residues" evidence="1">
    <location>
        <begin position="26"/>
        <end position="46"/>
    </location>
</feature>
<dbReference type="InterPro" id="IPR036259">
    <property type="entry name" value="MFS_trans_sf"/>
</dbReference>
<name>A0A7S3Q1D6_9STRA</name>
<feature type="transmembrane region" description="Helical" evidence="2">
    <location>
        <begin position="724"/>
        <end position="746"/>
    </location>
</feature>
<evidence type="ECO:0000256" key="1">
    <source>
        <dbReference type="SAM" id="MobiDB-lite"/>
    </source>
</evidence>
<feature type="transmembrane region" description="Helical" evidence="2">
    <location>
        <begin position="692"/>
        <end position="712"/>
    </location>
</feature>
<feature type="compositionally biased region" description="Polar residues" evidence="1">
    <location>
        <begin position="560"/>
        <end position="579"/>
    </location>
</feature>
<dbReference type="PANTHER" id="PTHR23528">
    <property type="match status" value="1"/>
</dbReference>
<dbReference type="CDD" id="cd06174">
    <property type="entry name" value="MFS"/>
    <property type="match status" value="1"/>
</dbReference>
<keyword evidence="2" id="KW-0812">Transmembrane</keyword>
<feature type="compositionally biased region" description="Basic and acidic residues" evidence="1">
    <location>
        <begin position="546"/>
        <end position="559"/>
    </location>
</feature>
<proteinExistence type="predicted"/>
<sequence length="918" mass="101694">MRHTHSEPQLASFKAEYGSIPPRNAELNHSHDHMLNSNVDMDRPMGTDDGESSPLETKEEYSGTDTEIHCDSEDAPLLDKAKHHDDGEDSEDRSLLEPPQLTSSKAEYGSVPPRSAELNHYHDQMINLNVDMDRPMGTDDGESSPLGTKEEYSGTEIHGDSEDGEDGPLMDKAKYHGDSEDGEDRPLMDEGKHHGDSEDGEDRPLLDEGKHHDDGENGEDRSLSDEAKYHGAGENGEDRPLLEPPLMSKLSISAIVSTAFSYGCIISTLFILTLPIECQRIELESTKYHMHSYTIHKSMALGGFAAIAGVTQLVTPIVGMLSDHYAPMTMMPKKHAKAAKLLGRRLPYLLLGSILTVVGAVGQFYASNPIHRNQVLDPTGNDMPLDGNTVGAGSTRIYLKTVMLGGAWMEYTIFFSLCMIGINVVYTVMIALIPDLVPPSQTGVANGSLALMIVLGSLFGFGMYYEVLEGDILNMYKMYAVVAFMTGFISYASVCNRARILQQVDSINTTMKVEDRNDDMERNQPYEANIRRFTQSERTVTNQADMKAEDGNDDTEKNQSYEANIRRFTQSEKTTTNQADMKAEDGNDDTEKSQMYGANVQRFTQSKRTATNQVDIGPFDQSEAQNLIGSPQQKPHQQSSDEEFFSIFDIPSILVALFYEPIRFKSQSEIFAAYWIDITEHHDFFIVTISRFFYYMGVSSQTFFLYFIHDVLTKTEDTANAEDAVAALAIVGQIAGAITCYPIGIISDKYFGGRRKPFVFFSCFCLSLGNISLLFCTSFRQMIWVSTFSGAANGMYLTMDTSLAVDTLEITSDDDESSDHENELSGLLVNEMSSKSKEHNDDDHDGAAQLLGVWGVCGFIGSASGPVIGGIVLLLAGRNNLEPSQFYSMRGYEGVFLLSAFYYFCSAISLTFIRKKGV</sequence>
<dbReference type="Gene3D" id="1.20.1250.20">
    <property type="entry name" value="MFS general substrate transporter like domains"/>
    <property type="match status" value="2"/>
</dbReference>
<evidence type="ECO:0000313" key="3">
    <source>
        <dbReference type="EMBL" id="CAE0462724.1"/>
    </source>
</evidence>
<feature type="transmembrane region" description="Helical" evidence="2">
    <location>
        <begin position="444"/>
        <end position="464"/>
    </location>
</feature>
<reference evidence="3" key="1">
    <citation type="submission" date="2021-01" db="EMBL/GenBank/DDBJ databases">
        <authorList>
            <person name="Corre E."/>
            <person name="Pelletier E."/>
            <person name="Niang G."/>
            <person name="Scheremetjew M."/>
            <person name="Finn R."/>
            <person name="Kale V."/>
            <person name="Holt S."/>
            <person name="Cochrane G."/>
            <person name="Meng A."/>
            <person name="Brown T."/>
            <person name="Cohen L."/>
        </authorList>
    </citation>
    <scope>NUCLEOTIDE SEQUENCE</scope>
    <source>
        <strain evidence="3">MM31A-1</strain>
    </source>
</reference>
<gene>
    <name evidence="3" type="ORF">CDEB00056_LOCUS7565</name>
</gene>
<dbReference type="EMBL" id="HBIO01009786">
    <property type="protein sequence ID" value="CAE0462724.1"/>
    <property type="molecule type" value="Transcribed_RNA"/>
</dbReference>
<protein>
    <recommendedName>
        <fullName evidence="4">Major facilitator superfamily (MFS) profile domain-containing protein</fullName>
    </recommendedName>
</protein>
<feature type="compositionally biased region" description="Basic and acidic residues" evidence="1">
    <location>
        <begin position="148"/>
        <end position="161"/>
    </location>
</feature>
<feature type="transmembrane region" description="Helical" evidence="2">
    <location>
        <begin position="252"/>
        <end position="276"/>
    </location>
</feature>
<feature type="compositionally biased region" description="Basic and acidic residues" evidence="1">
    <location>
        <begin position="581"/>
        <end position="592"/>
    </location>
</feature>
<feature type="transmembrane region" description="Helical" evidence="2">
    <location>
        <begin position="851"/>
        <end position="875"/>
    </location>
</feature>
<feature type="transmembrane region" description="Helical" evidence="2">
    <location>
        <begin position="346"/>
        <end position="366"/>
    </location>
</feature>
<dbReference type="SUPFAM" id="SSF103473">
    <property type="entry name" value="MFS general substrate transporter"/>
    <property type="match status" value="1"/>
</dbReference>
<feature type="transmembrane region" description="Helical" evidence="2">
    <location>
        <begin position="411"/>
        <end position="432"/>
    </location>
</feature>
<evidence type="ECO:0000256" key="2">
    <source>
        <dbReference type="SAM" id="Phobius"/>
    </source>
</evidence>
<accession>A0A7S3Q1D6</accession>
<feature type="region of interest" description="Disordered" evidence="1">
    <location>
        <begin position="538"/>
        <end position="593"/>
    </location>
</feature>
<feature type="compositionally biased region" description="Basic and acidic residues" evidence="1">
    <location>
        <begin position="169"/>
        <end position="241"/>
    </location>
</feature>
<organism evidence="3">
    <name type="scientific">Chaetoceros debilis</name>
    <dbReference type="NCBI Taxonomy" id="122233"/>
    <lineage>
        <taxon>Eukaryota</taxon>
        <taxon>Sar</taxon>
        <taxon>Stramenopiles</taxon>
        <taxon>Ochrophyta</taxon>
        <taxon>Bacillariophyta</taxon>
        <taxon>Coscinodiscophyceae</taxon>
        <taxon>Chaetocerotophycidae</taxon>
        <taxon>Chaetocerotales</taxon>
        <taxon>Chaetocerotaceae</taxon>
        <taxon>Chaetoceros</taxon>
    </lineage>
</organism>